<name>A0A6N4QQ82_9LEPT</name>
<dbReference type="RefSeq" id="WP_135571085.1">
    <property type="nucleotide sequence ID" value="NZ_RQGK01000071.1"/>
</dbReference>
<evidence type="ECO:0000313" key="2">
    <source>
        <dbReference type="EMBL" id="TGL84314.1"/>
    </source>
</evidence>
<evidence type="ECO:0000256" key="1">
    <source>
        <dbReference type="SAM" id="MobiDB-lite"/>
    </source>
</evidence>
<dbReference type="EMBL" id="RQGM01000042">
    <property type="protein sequence ID" value="TGL84314.1"/>
    <property type="molecule type" value="Genomic_DNA"/>
</dbReference>
<gene>
    <name evidence="2" type="ORF">EHQ83_11540</name>
</gene>
<dbReference type="Proteomes" id="UP000297613">
    <property type="component" value="Unassembled WGS sequence"/>
</dbReference>
<feature type="region of interest" description="Disordered" evidence="1">
    <location>
        <begin position="73"/>
        <end position="126"/>
    </location>
</feature>
<evidence type="ECO:0000313" key="3">
    <source>
        <dbReference type="Proteomes" id="UP000297613"/>
    </source>
</evidence>
<proteinExistence type="predicted"/>
<sequence>MKKIISYLIIIILLFSFSLQSETLLLKSGQKMEGHIVSQDKESVTFKLDDGTVKVLPKSTIRKISFAKIPDATTKKEPQVNEEEKKAKEAAELAEKQKKEAAELAEKQKAESEKQKAKEEKTKKRELELSASKRHYLEASFGAGSGKEQTELRPFYQTISYAGLLFSSSGQAEILMDPFTTTNKSSTTRLKYAWNRFTVELRGTEAKGNIDVTGFQTLSFGTGGGSSSSGERTANLLVGDANTKFQKVSSRFGFTPYPHPVLDLQILGGVERIWSKTSQEVDSFGQTTASGINPSRISFREYSQAQKGISYGIGFEFKFFERYTFQGQLLHLSMSSPSHLQNYEYRTDPSSSSSSAPRLNQTGLDYWWKSTGTEVNLKLSARIVGNFSLFAEASNMTLKNKLQTGYITDNEGGGDQIGLKIFGPRILIPMLYDSKTILTYFQIGGNYRFDF</sequence>
<dbReference type="NCBIfam" id="NF047433">
    <property type="entry name" value="Lepto_7_Nterm"/>
    <property type="match status" value="1"/>
</dbReference>
<organism evidence="2 3">
    <name type="scientific">Leptospira yasudae</name>
    <dbReference type="NCBI Taxonomy" id="2202201"/>
    <lineage>
        <taxon>Bacteria</taxon>
        <taxon>Pseudomonadati</taxon>
        <taxon>Spirochaetota</taxon>
        <taxon>Spirochaetia</taxon>
        <taxon>Leptospirales</taxon>
        <taxon>Leptospiraceae</taxon>
        <taxon>Leptospira</taxon>
    </lineage>
</organism>
<dbReference type="AlphaFoldDB" id="A0A6N4QQ82"/>
<reference evidence="2 3" key="1">
    <citation type="journal article" date="2019" name="PLoS Negl. Trop. Dis.">
        <title>Revisiting the worldwide diversity of Leptospira species in the environment.</title>
        <authorList>
            <person name="Vincent A.T."/>
            <person name="Schiettekatte O."/>
            <person name="Bourhy P."/>
            <person name="Veyrier F.J."/>
            <person name="Picardeau M."/>
        </authorList>
    </citation>
    <scope>NUCLEOTIDE SEQUENCE [LARGE SCALE GENOMIC DNA]</scope>
    <source>
        <strain evidence="2 3">201702445</strain>
    </source>
</reference>
<protein>
    <submittedName>
        <fullName evidence="2">Uncharacterized protein</fullName>
    </submittedName>
</protein>
<accession>A0A6N4QQ82</accession>
<comment type="caution">
    <text evidence="2">The sequence shown here is derived from an EMBL/GenBank/DDBJ whole genome shotgun (WGS) entry which is preliminary data.</text>
</comment>